<organism evidence="1 2">
    <name type="scientific">Candidatus Uhrbacteria bacterium CG_4_10_14_0_8_um_filter_58_22</name>
    <dbReference type="NCBI Taxonomy" id="1975029"/>
    <lineage>
        <taxon>Bacteria</taxon>
        <taxon>Candidatus Uhriibacteriota</taxon>
    </lineage>
</organism>
<sequence length="672" mass="75533">MRGKDSKGRRAEELAIVRMVALHTRPDIEAGLIYVILTALLALSKSRFRFELDRTGRVPVRFISSGPLRAEDWPEIKSGELTPERVLREAKALSVDCGDGPLDQHVVNGDVSSIRLVLDHLGWSENGEFGFLEPLVDLIDRHDRTAEDVTAVAERVEARENGTVSRTLRSYVQTTSRHGSDETALALMDVAFRAIILELGQRFEDEQPADQKVVRCLLSRSGLLDVVARRCPDQQVVEWFGKMMTWAEQRMLEDWADSQAQVWDNKLTELHVVPVPEVIRPNGKVIVAQVRGDLIDGGPAPYVSKVLRQGNMSGKRRRADQVGLGDRLRDEVGAVETVEDLTDGRIRLIWTGSDGTDVVQEFSPDDKIELDRSYPEQVERKPASAVLVHHPGGKFTLTWTGDWAANCGLTDCVARALRLADLKERFIVVHPYGERRYAVHVVDSEERQWVMSGLKRSGRFQGFKYEEDLRTWLVILKPRTVPELLVQTIDQIIRSQRSSGVRRRVIFLDGESQQQLEQRGLNDISVWGLNERNEWVRGQVDVFFLTQWGGLGNKFDSNPHAPATSLSPKRILQIVQLTIKDEKEDIAKKLMVPAPPVRPTGFSGAILPPPAVTTVEVRSSRPAMTDWPADGRQDAQDLLEKLLQQRQYDSCEPAELTAEELQGSDNGPIAEE</sequence>
<evidence type="ECO:0000313" key="1">
    <source>
        <dbReference type="EMBL" id="PIY63319.1"/>
    </source>
</evidence>
<reference evidence="2" key="1">
    <citation type="submission" date="2017-09" db="EMBL/GenBank/DDBJ databases">
        <title>Depth-based differentiation of microbial function through sediment-hosted aquifers and enrichment of novel symbionts in the deep terrestrial subsurface.</title>
        <authorList>
            <person name="Probst A.J."/>
            <person name="Ladd B."/>
            <person name="Jarett J.K."/>
            <person name="Geller-Mcgrath D.E."/>
            <person name="Sieber C.M.K."/>
            <person name="Emerson J.B."/>
            <person name="Anantharaman K."/>
            <person name="Thomas B.C."/>
            <person name="Malmstrom R."/>
            <person name="Stieglmeier M."/>
            <person name="Klingl A."/>
            <person name="Woyke T."/>
            <person name="Ryan C.M."/>
            <person name="Banfield J.F."/>
        </authorList>
    </citation>
    <scope>NUCLEOTIDE SEQUENCE [LARGE SCALE GENOMIC DNA]</scope>
</reference>
<gene>
    <name evidence="1" type="ORF">COY93_00775</name>
</gene>
<evidence type="ECO:0000313" key="2">
    <source>
        <dbReference type="Proteomes" id="UP000230973"/>
    </source>
</evidence>
<dbReference type="EMBL" id="PFLC01000010">
    <property type="protein sequence ID" value="PIY63319.1"/>
    <property type="molecule type" value="Genomic_DNA"/>
</dbReference>
<accession>A0A2M7QAZ1</accession>
<proteinExistence type="predicted"/>
<comment type="caution">
    <text evidence="1">The sequence shown here is derived from an EMBL/GenBank/DDBJ whole genome shotgun (WGS) entry which is preliminary data.</text>
</comment>
<dbReference type="Proteomes" id="UP000230973">
    <property type="component" value="Unassembled WGS sequence"/>
</dbReference>
<dbReference type="AlphaFoldDB" id="A0A2M7QAZ1"/>
<name>A0A2M7QAZ1_9BACT</name>
<protein>
    <submittedName>
        <fullName evidence="1">Uncharacterized protein</fullName>
    </submittedName>
</protein>